<dbReference type="PANTHER" id="PTHR30055">
    <property type="entry name" value="HTH-TYPE TRANSCRIPTIONAL REGULATOR RUTR"/>
    <property type="match status" value="1"/>
</dbReference>
<feature type="DNA-binding region" description="H-T-H motif" evidence="2">
    <location>
        <begin position="24"/>
        <end position="43"/>
    </location>
</feature>
<organism evidence="4 5">
    <name type="scientific">Streptomyces cinnabarinus</name>
    <dbReference type="NCBI Taxonomy" id="67287"/>
    <lineage>
        <taxon>Bacteria</taxon>
        <taxon>Bacillati</taxon>
        <taxon>Actinomycetota</taxon>
        <taxon>Actinomycetes</taxon>
        <taxon>Kitasatosporales</taxon>
        <taxon>Streptomycetaceae</taxon>
        <taxon>Streptomyces</taxon>
    </lineage>
</organism>
<dbReference type="InterPro" id="IPR036271">
    <property type="entry name" value="Tet_transcr_reg_TetR-rel_C_sf"/>
</dbReference>
<reference evidence="4" key="1">
    <citation type="submission" date="2022-12" db="EMBL/GenBank/DDBJ databases">
        <authorList>
            <person name="Ruckert C."/>
            <person name="Busche T."/>
            <person name="Kalinowski J."/>
            <person name="Wittmann C."/>
        </authorList>
    </citation>
    <scope>NUCLEOTIDE SEQUENCE</scope>
    <source>
        <strain evidence="4">DSM 40467</strain>
    </source>
</reference>
<dbReference type="SUPFAM" id="SSF48498">
    <property type="entry name" value="Tetracyclin repressor-like, C-terminal domain"/>
    <property type="match status" value="1"/>
</dbReference>
<accession>A0ABY7K3X2</accession>
<dbReference type="Pfam" id="PF00440">
    <property type="entry name" value="TetR_N"/>
    <property type="match status" value="1"/>
</dbReference>
<evidence type="ECO:0000256" key="2">
    <source>
        <dbReference type="PROSITE-ProRule" id="PRU00335"/>
    </source>
</evidence>
<dbReference type="SUPFAM" id="SSF46689">
    <property type="entry name" value="Homeodomain-like"/>
    <property type="match status" value="1"/>
</dbReference>
<dbReference type="InterPro" id="IPR050109">
    <property type="entry name" value="HTH-type_TetR-like_transc_reg"/>
</dbReference>
<proteinExistence type="predicted"/>
<dbReference type="Proteomes" id="UP001164439">
    <property type="component" value="Chromosome"/>
</dbReference>
<gene>
    <name evidence="4" type="ORF">STRCI_000220</name>
</gene>
<name>A0ABY7K3X2_9ACTN</name>
<evidence type="ECO:0000256" key="1">
    <source>
        <dbReference type="ARBA" id="ARBA00023125"/>
    </source>
</evidence>
<dbReference type="EMBL" id="CP114413">
    <property type="protein sequence ID" value="WAZ19186.1"/>
    <property type="molecule type" value="Genomic_DNA"/>
</dbReference>
<dbReference type="PANTHER" id="PTHR30055:SF220">
    <property type="entry name" value="TETR-FAMILY REGULATORY PROTEIN"/>
    <property type="match status" value="1"/>
</dbReference>
<dbReference type="Gene3D" id="1.10.357.10">
    <property type="entry name" value="Tetracycline Repressor, domain 2"/>
    <property type="match status" value="1"/>
</dbReference>
<protein>
    <submittedName>
        <fullName evidence="4">TetR/AcrR family transcriptional regulator</fullName>
    </submittedName>
</protein>
<dbReference type="InterPro" id="IPR001647">
    <property type="entry name" value="HTH_TetR"/>
</dbReference>
<feature type="domain" description="HTH tetR-type" evidence="3">
    <location>
        <begin position="1"/>
        <end position="61"/>
    </location>
</feature>
<evidence type="ECO:0000313" key="5">
    <source>
        <dbReference type="Proteomes" id="UP001164439"/>
    </source>
</evidence>
<evidence type="ECO:0000259" key="3">
    <source>
        <dbReference type="PROSITE" id="PS50977"/>
    </source>
</evidence>
<dbReference type="PROSITE" id="PS50977">
    <property type="entry name" value="HTH_TETR_2"/>
    <property type="match status" value="1"/>
</dbReference>
<evidence type="ECO:0000313" key="4">
    <source>
        <dbReference type="EMBL" id="WAZ19186.1"/>
    </source>
</evidence>
<sequence length="226" mass="24246">MNTETRILEAAAALLVESPAGDISIRAVCEAAQVGAPTLYRLFEDKDALLAAVVDHGFEQYLASKRAAVPSEDPVRDLRDGWDSHVAFALAQPACYKLMYSPALAGRPEAAREAHRMLTSVIERIAVAGRLSVPVDRAAQMVMAANVGLALSLLYRPEVNQDPVLSDSMREAVIAAITTRAAAPDTAPSPATTLRTRLQQTPPPGFTPVEAALLHEWLGRLEKPTS</sequence>
<keyword evidence="5" id="KW-1185">Reference proteome</keyword>
<dbReference type="RefSeq" id="WP_269656870.1">
    <property type="nucleotide sequence ID" value="NZ_CP114413.1"/>
</dbReference>
<dbReference type="InterPro" id="IPR009057">
    <property type="entry name" value="Homeodomain-like_sf"/>
</dbReference>
<keyword evidence="1 2" id="KW-0238">DNA-binding</keyword>